<gene>
    <name evidence="1" type="ORF">L195_g045390</name>
</gene>
<protein>
    <submittedName>
        <fullName evidence="1">Uncharacterized protein</fullName>
    </submittedName>
</protein>
<evidence type="ECO:0000313" key="2">
    <source>
        <dbReference type="Proteomes" id="UP000236291"/>
    </source>
</evidence>
<reference evidence="1 2" key="1">
    <citation type="journal article" date="2014" name="Am. J. Bot.">
        <title>Genome assembly and annotation for red clover (Trifolium pratense; Fabaceae).</title>
        <authorList>
            <person name="Istvanek J."/>
            <person name="Jaros M."/>
            <person name="Krenek A."/>
            <person name="Repkova J."/>
        </authorList>
    </citation>
    <scope>NUCLEOTIDE SEQUENCE [LARGE SCALE GENOMIC DNA]</scope>
    <source>
        <strain evidence="2">cv. Tatra</strain>
        <tissue evidence="1">Young leaves</tissue>
    </source>
</reference>
<dbReference type="AlphaFoldDB" id="A0A2K3MER0"/>
<comment type="caution">
    <text evidence="1">The sequence shown here is derived from an EMBL/GenBank/DDBJ whole genome shotgun (WGS) entry which is preliminary data.</text>
</comment>
<feature type="non-terminal residue" evidence="1">
    <location>
        <position position="1"/>
    </location>
</feature>
<dbReference type="EMBL" id="ASHM01059262">
    <property type="protein sequence ID" value="PNX89271.1"/>
    <property type="molecule type" value="Genomic_DNA"/>
</dbReference>
<reference evidence="1 2" key="2">
    <citation type="journal article" date="2017" name="Front. Plant Sci.">
        <title>Gene Classification and Mining of Molecular Markers Useful in Red Clover (Trifolium pratense) Breeding.</title>
        <authorList>
            <person name="Istvanek J."/>
            <person name="Dluhosova J."/>
            <person name="Dluhos P."/>
            <person name="Patkova L."/>
            <person name="Nedelnik J."/>
            <person name="Repkova J."/>
        </authorList>
    </citation>
    <scope>NUCLEOTIDE SEQUENCE [LARGE SCALE GENOMIC DNA]</scope>
    <source>
        <strain evidence="2">cv. Tatra</strain>
        <tissue evidence="1">Young leaves</tissue>
    </source>
</reference>
<accession>A0A2K3MER0</accession>
<name>A0A2K3MER0_TRIPR</name>
<evidence type="ECO:0000313" key="1">
    <source>
        <dbReference type="EMBL" id="PNX89271.1"/>
    </source>
</evidence>
<sequence>GRSSCWIVPPYMVDMTWYGSKSSYTAIGTSELKEDGRDGEFVKVSRGNVPTIMLTLQRSSQYMFKVRDYEIG</sequence>
<dbReference type="Proteomes" id="UP000236291">
    <property type="component" value="Unassembled WGS sequence"/>
</dbReference>
<proteinExistence type="predicted"/>
<organism evidence="1 2">
    <name type="scientific">Trifolium pratense</name>
    <name type="common">Red clover</name>
    <dbReference type="NCBI Taxonomy" id="57577"/>
    <lineage>
        <taxon>Eukaryota</taxon>
        <taxon>Viridiplantae</taxon>
        <taxon>Streptophyta</taxon>
        <taxon>Embryophyta</taxon>
        <taxon>Tracheophyta</taxon>
        <taxon>Spermatophyta</taxon>
        <taxon>Magnoliopsida</taxon>
        <taxon>eudicotyledons</taxon>
        <taxon>Gunneridae</taxon>
        <taxon>Pentapetalae</taxon>
        <taxon>rosids</taxon>
        <taxon>fabids</taxon>
        <taxon>Fabales</taxon>
        <taxon>Fabaceae</taxon>
        <taxon>Papilionoideae</taxon>
        <taxon>50 kb inversion clade</taxon>
        <taxon>NPAAA clade</taxon>
        <taxon>Hologalegina</taxon>
        <taxon>IRL clade</taxon>
        <taxon>Trifolieae</taxon>
        <taxon>Trifolium</taxon>
    </lineage>
</organism>